<organism evidence="2">
    <name type="scientific">marine sediment metagenome</name>
    <dbReference type="NCBI Taxonomy" id="412755"/>
    <lineage>
        <taxon>unclassified sequences</taxon>
        <taxon>metagenomes</taxon>
        <taxon>ecological metagenomes</taxon>
    </lineage>
</organism>
<keyword evidence="1" id="KW-0812">Transmembrane</keyword>
<proteinExistence type="predicted"/>
<comment type="caution">
    <text evidence="2">The sequence shown here is derived from an EMBL/GenBank/DDBJ whole genome shotgun (WGS) entry which is preliminary data.</text>
</comment>
<dbReference type="AlphaFoldDB" id="X0YWS7"/>
<keyword evidence="1" id="KW-0472">Membrane</keyword>
<accession>X0YWS7</accession>
<gene>
    <name evidence="2" type="ORF">S01H1_66017</name>
</gene>
<name>X0YWS7_9ZZZZ</name>
<feature type="transmembrane region" description="Helical" evidence="1">
    <location>
        <begin position="25"/>
        <end position="49"/>
    </location>
</feature>
<sequence>MRDIHPLLDKDKQVQAQRYEKENRLLGLVGTLLSLAILLIFYLSGFSAWLSQSPLGGPLVLTYLFYIALFQICVFFIS</sequence>
<dbReference type="EMBL" id="BARS01043628">
    <property type="protein sequence ID" value="GAG41041.1"/>
    <property type="molecule type" value="Genomic_DNA"/>
</dbReference>
<feature type="transmembrane region" description="Helical" evidence="1">
    <location>
        <begin position="55"/>
        <end position="77"/>
    </location>
</feature>
<feature type="non-terminal residue" evidence="2">
    <location>
        <position position="78"/>
    </location>
</feature>
<protein>
    <submittedName>
        <fullName evidence="2">Uncharacterized protein</fullName>
    </submittedName>
</protein>
<reference evidence="2" key="1">
    <citation type="journal article" date="2014" name="Front. Microbiol.">
        <title>High frequency of phylogenetically diverse reductive dehalogenase-homologous genes in deep subseafloor sedimentary metagenomes.</title>
        <authorList>
            <person name="Kawai M."/>
            <person name="Futagami T."/>
            <person name="Toyoda A."/>
            <person name="Takaki Y."/>
            <person name="Nishi S."/>
            <person name="Hori S."/>
            <person name="Arai W."/>
            <person name="Tsubouchi T."/>
            <person name="Morono Y."/>
            <person name="Uchiyama I."/>
            <person name="Ito T."/>
            <person name="Fujiyama A."/>
            <person name="Inagaki F."/>
            <person name="Takami H."/>
        </authorList>
    </citation>
    <scope>NUCLEOTIDE SEQUENCE</scope>
    <source>
        <strain evidence="2">Expedition CK06-06</strain>
    </source>
</reference>
<keyword evidence="1" id="KW-1133">Transmembrane helix</keyword>
<evidence type="ECO:0000256" key="1">
    <source>
        <dbReference type="SAM" id="Phobius"/>
    </source>
</evidence>
<evidence type="ECO:0000313" key="2">
    <source>
        <dbReference type="EMBL" id="GAG41041.1"/>
    </source>
</evidence>